<reference evidence="2 3" key="1">
    <citation type="journal article" date="2023" name="Ecotoxicol. Environ. Saf.">
        <title>Mercury remediation potential of mercury-resistant strain Rheinheimera metallidurans sp. nov. isolated from a municipal waste dumping site.</title>
        <authorList>
            <person name="Yadav V."/>
            <person name="Manjhi A."/>
            <person name="Vadakedath N."/>
        </authorList>
    </citation>
    <scope>NUCLEOTIDE SEQUENCE [LARGE SCALE GENOMIC DNA]</scope>
    <source>
        <strain evidence="2 3">E-49</strain>
    </source>
</reference>
<comment type="caution">
    <text evidence="2">The sequence shown here is derived from an EMBL/GenBank/DDBJ whole genome shotgun (WGS) entry which is preliminary data.</text>
</comment>
<name>A0ABU8C5B0_9GAMM</name>
<feature type="compositionally biased region" description="Polar residues" evidence="1">
    <location>
        <begin position="1"/>
        <end position="17"/>
    </location>
</feature>
<protein>
    <submittedName>
        <fullName evidence="2">Uncharacterized protein</fullName>
    </submittedName>
</protein>
<feature type="region of interest" description="Disordered" evidence="1">
    <location>
        <begin position="1"/>
        <end position="22"/>
    </location>
</feature>
<organism evidence="2 3">
    <name type="scientific">Rheinheimera muenzenbergensis</name>
    <dbReference type="NCBI Taxonomy" id="1193628"/>
    <lineage>
        <taxon>Bacteria</taxon>
        <taxon>Pseudomonadati</taxon>
        <taxon>Pseudomonadota</taxon>
        <taxon>Gammaproteobacteria</taxon>
        <taxon>Chromatiales</taxon>
        <taxon>Chromatiaceae</taxon>
        <taxon>Rheinheimera</taxon>
    </lineage>
</organism>
<proteinExistence type="predicted"/>
<dbReference type="RefSeq" id="WP_335735505.1">
    <property type="nucleotide sequence ID" value="NZ_JALAAR010000005.1"/>
</dbReference>
<evidence type="ECO:0000313" key="2">
    <source>
        <dbReference type="EMBL" id="MEH8017097.1"/>
    </source>
</evidence>
<sequence>MTNLPQNNVCNSQTSSVKPKPENNIILFKSQSKINVDKRKKAEQAIIENANKFYW</sequence>
<dbReference type="Proteomes" id="UP001375382">
    <property type="component" value="Unassembled WGS sequence"/>
</dbReference>
<keyword evidence="3" id="KW-1185">Reference proteome</keyword>
<evidence type="ECO:0000256" key="1">
    <source>
        <dbReference type="SAM" id="MobiDB-lite"/>
    </source>
</evidence>
<accession>A0ABU8C5B0</accession>
<dbReference type="EMBL" id="JALAAR010000005">
    <property type="protein sequence ID" value="MEH8017097.1"/>
    <property type="molecule type" value="Genomic_DNA"/>
</dbReference>
<evidence type="ECO:0000313" key="3">
    <source>
        <dbReference type="Proteomes" id="UP001375382"/>
    </source>
</evidence>
<gene>
    <name evidence="2" type="ORF">MN202_07635</name>
</gene>